<dbReference type="eggNOG" id="KOG0193">
    <property type="taxonomic scope" value="Eukaryota"/>
</dbReference>
<keyword evidence="4" id="KW-0808">Transferase</keyword>
<keyword evidence="2" id="KW-0732">Signal</keyword>
<keyword evidence="4" id="KW-0418">Kinase</keyword>
<dbReference type="RefSeq" id="XP_009497519.1">
    <property type="nucleotide sequence ID" value="XM_009499244.1"/>
</dbReference>
<name>A0A058Z1K7_FONAL</name>
<evidence type="ECO:0000259" key="3">
    <source>
        <dbReference type="PROSITE" id="PS50011"/>
    </source>
</evidence>
<dbReference type="GO" id="GO:0005524">
    <property type="term" value="F:ATP binding"/>
    <property type="evidence" value="ECO:0007669"/>
    <property type="project" value="InterPro"/>
</dbReference>
<dbReference type="GeneID" id="20530136"/>
<feature type="chain" id="PRO_5001566158" evidence="2">
    <location>
        <begin position="36"/>
        <end position="2257"/>
    </location>
</feature>
<dbReference type="InterPro" id="IPR006212">
    <property type="entry name" value="Furin_repeat"/>
</dbReference>
<dbReference type="Pfam" id="PF00069">
    <property type="entry name" value="Pkinase"/>
    <property type="match status" value="1"/>
</dbReference>
<dbReference type="SMART" id="SM00261">
    <property type="entry name" value="FU"/>
    <property type="match status" value="17"/>
</dbReference>
<dbReference type="InterPro" id="IPR053215">
    <property type="entry name" value="TKL_Ser/Thr_kinase"/>
</dbReference>
<sequence length="2257" mass="231252">MTMGLRTVGAWRPPRPWPVPLLLLLPLLLPLLLLAAGCWGPAARASPTSALEDGAGPGLDLAGLSRHLGSLPWQGAPAPVRPLASNPPLPYSQTPSPLFEHYNPNAVVGFFTSGLGFHRSQLALPGPEGLVIVHGQADLLFSLNGDSRSGSLLRGAPLAMLGAHLSPALSGSWKMLVAEGQQGAELIALSPGQVGHFRNNQWHLASFSTAVTYLAHGVPHQGAVHLLMHQPLTQGLELRYLSTTSTVKHFAFATPAGATPRAILDRSGYFLVWHQATLAIFHVDSPPGAGPTWSTTLAEPLGDLVSLPVSGNSNNGLVSIFDSGAIYVCPDFVSGGCNDTWQVDLSGAGLPPGARLRAHGSPHISLEPTTPVRWMLLRDEVSGRLFSLSLVRGDALPLTELVMPAGAPASASLRPFLTATGSTSATWGLTDGWELLLPNHFFCSGDPTILCAMQSHSSLPRGFSCAASRGLSLLNFPGALCGGCADGMAMGADPSAAAPCTTCPMEKCSVCAGSSCLVCSDTHFLLVDPQTGVGSCVAACPPGTEPQPGASRCMRPENAPLPALPTVAHQLSPLVLDPSDPGPPAILSILPSRLHVSNGVCLFHPTGVTAEQLLGNAVLFRSGGAAPLWLRPDPSSPGSLLSSQMPCSIVPVSGVELTSAVEVPPVVDAHGTATIHVLACDRDGTIYLSSFTCPNSGAAQGCLLVLAAVPKVLSGLGCVEVALLGDSLAALRLASGDVSLFQFAPSVDDTLEAVLPGVSWLPVLFPGVRGWTGPSSPAGWVFQPPSQPLGLPTGVLYPLDLLMGKDPRAQATKRWGALRARQSPHSPGLADLEPVLLAGVRPAGATPASPPTGEFFLSGMHYDATLQWVWTVAHPPFGAHYTGRTSAIPYNVEILGRISGPSPLFDGLPYRTLPVVLSWSEELPGALVLLTPRVLGVALVQCDGSSGWVCRLLPAQFFALPSEIPGNLSHVALLPVAHAPAPAGLAATGHQPASARGSASHVPTSTVLLMAKGLDAPLVLTLSEHRCPVGTFGPACADCSPGCASCTGPAPAECLACRHWLPGWESECLPACDGLAVPIPGRADCACSDVCARCEVVSVAGTNVASCAECNPGWAPPPPAGSPSAVPCQQCAPSCGECSLPGDAGRCTACLEDTYLHLGQCLAACPVGFVPDPARQECRPCPSGCLECSAEGTCSRCAPSLFWDSPSLRCSPCHGSCAECRSHASCTACRPGLVFLATEPGLESLCGSVCGPGEYVGAGRCAVCDASCALCAGSAAACQVCAAGFRWTASPPAAGGTGSCTACAAGCSSCTAARCLACEDGLLLDRQGACVSACPAGTYATDESCQPCDVSCAACAGGRADQCTGCGAGLELVEVGPAVGTCESNCLEGQYRDTSSNACTDCHAACATCNGPSDKDCWRCRDAVLQDADCVQVCAARHVALAGRCLPCHASCEQCAGVRSTDCTACPGELRALPAGASPMRCVAGCPVGYHTGGAGCAKCGDRCTSCPAAADTCALCDRGFLLGAGACGTSCPAGSSPQGGLCTTCHSTCATCYGPEPGHCLSCSADTPLLTGGACSATCPDGTFQDGQSCLPCHATCAACSGPGETECTVCPADRALLAGTCLSACPAGYHRAPAGGGAPSDRCLACDSSCRECSGTGSSECTSCHGIDLLLEGRCVDECPAGTFGCSASGRCDPCDARCAECTLAANLGDRCTADCHTCRAGFVLSPSTHTCDVACPAGEFTPDSVLCAACDADCRSCHGQANACTSCADASRWLLLDGAACVSSCPGEKFAAAEFPSAPFPAPARVCLSCAPGCLRCEAGPGLAACSLAADGLLACPEADVCTACNSPLLLHGGRCVGECPEGTFADPDAPTPACLACHAKCKACTGPERADCIGGTSSSRGLALGLGIGLSLLLLLILLLAVLFLYLRFRRQRRAPAKHLDDEDATVLNTIIEISLPGSILVSVANDFAALNEDALGAGTQASVFAARAVGAGISDRLGCPGTVAIKQLKTARMTPTQFSLFQNEVALMWLLRDAPNVVRLYGYSEQPPAIIMERYQTDLGTLLHSEVPLEQAALLDICQQWASGLEAMHAQGIAHCDLKPGNVFVSQRPDGSWRAALGDLGTSRNLSSDRSSALVAQPPELNALTGRYAAPEVLAAFQRKRPLDRELFLPADIYSAAVMLWECLARALPWEGASFDEIAAHVLAGDRPDLARAPAAGPLADLLHMAWDSNAPGRPLAASFRQKCAMQAALCV</sequence>
<keyword evidence="1" id="KW-0472">Membrane</keyword>
<organism evidence="4">
    <name type="scientific">Fonticula alba</name>
    <name type="common">Slime mold</name>
    <dbReference type="NCBI Taxonomy" id="691883"/>
    <lineage>
        <taxon>Eukaryota</taxon>
        <taxon>Rotosphaerida</taxon>
        <taxon>Fonticulaceae</taxon>
        <taxon>Fonticula</taxon>
    </lineage>
</organism>
<dbReference type="InterPro" id="IPR000719">
    <property type="entry name" value="Prot_kinase_dom"/>
</dbReference>
<accession>A0A058Z1K7</accession>
<dbReference type="SMART" id="SM00181">
    <property type="entry name" value="EGF"/>
    <property type="match status" value="9"/>
</dbReference>
<feature type="signal peptide" evidence="2">
    <location>
        <begin position="1"/>
        <end position="35"/>
    </location>
</feature>
<dbReference type="eggNOG" id="KOG3525">
    <property type="taxonomic scope" value="Eukaryota"/>
</dbReference>
<dbReference type="CDD" id="cd00064">
    <property type="entry name" value="FU"/>
    <property type="match status" value="8"/>
</dbReference>
<evidence type="ECO:0000313" key="5">
    <source>
        <dbReference type="Proteomes" id="UP000030693"/>
    </source>
</evidence>
<dbReference type="PANTHER" id="PTHR45756:SF1">
    <property type="entry name" value="PROTEIN KINASE DOMAIN CONTAINING PROTEIN"/>
    <property type="match status" value="1"/>
</dbReference>
<dbReference type="PANTHER" id="PTHR45756">
    <property type="entry name" value="PALMITOYLTRANSFERASE"/>
    <property type="match status" value="1"/>
</dbReference>
<dbReference type="PROSITE" id="PS50011">
    <property type="entry name" value="PROTEIN_KINASE_DOM"/>
    <property type="match status" value="1"/>
</dbReference>
<reference evidence="4" key="1">
    <citation type="submission" date="2013-04" db="EMBL/GenBank/DDBJ databases">
        <title>The Genome Sequence of Fonticula alba ATCC 38817.</title>
        <authorList>
            <consortium name="The Broad Institute Genomics Platform"/>
            <person name="Russ C."/>
            <person name="Cuomo C."/>
            <person name="Burger G."/>
            <person name="Gray M.W."/>
            <person name="Holland P.W.H."/>
            <person name="King N."/>
            <person name="Lang F.B.F."/>
            <person name="Roger A.J."/>
            <person name="Ruiz-Trillo I."/>
            <person name="Brown M."/>
            <person name="Walker B."/>
            <person name="Young S."/>
            <person name="Zeng Q."/>
            <person name="Gargeya S."/>
            <person name="Fitzgerald M."/>
            <person name="Haas B."/>
            <person name="Abouelleil A."/>
            <person name="Allen A.W."/>
            <person name="Alvarado L."/>
            <person name="Arachchi H.M."/>
            <person name="Berlin A.M."/>
            <person name="Chapman S.B."/>
            <person name="Gainer-Dewar J."/>
            <person name="Goldberg J."/>
            <person name="Griggs A."/>
            <person name="Gujja S."/>
            <person name="Hansen M."/>
            <person name="Howarth C."/>
            <person name="Imamovic A."/>
            <person name="Ireland A."/>
            <person name="Larimer J."/>
            <person name="McCowan C."/>
            <person name="Murphy C."/>
            <person name="Pearson M."/>
            <person name="Poon T.W."/>
            <person name="Priest M."/>
            <person name="Roberts A."/>
            <person name="Saif S."/>
            <person name="Shea T."/>
            <person name="Sisk P."/>
            <person name="Sykes S."/>
            <person name="Wortman J."/>
            <person name="Nusbaum C."/>
            <person name="Birren B."/>
        </authorList>
    </citation>
    <scope>NUCLEOTIDE SEQUENCE [LARGE SCALE GENOMIC DNA]</scope>
    <source>
        <strain evidence="4">ATCC 38817</strain>
    </source>
</reference>
<dbReference type="InterPro" id="IPR008271">
    <property type="entry name" value="Ser/Thr_kinase_AS"/>
</dbReference>
<dbReference type="SUPFAM" id="SSF56112">
    <property type="entry name" value="Protein kinase-like (PK-like)"/>
    <property type="match status" value="1"/>
</dbReference>
<feature type="transmembrane region" description="Helical" evidence="1">
    <location>
        <begin position="1906"/>
        <end position="1931"/>
    </location>
</feature>
<feature type="domain" description="Protein kinase" evidence="3">
    <location>
        <begin position="1974"/>
        <end position="2255"/>
    </location>
</feature>
<keyword evidence="5" id="KW-1185">Reference proteome</keyword>
<keyword evidence="1" id="KW-0812">Transmembrane</keyword>
<dbReference type="InterPro" id="IPR011009">
    <property type="entry name" value="Kinase-like_dom_sf"/>
</dbReference>
<evidence type="ECO:0000256" key="2">
    <source>
        <dbReference type="SAM" id="SignalP"/>
    </source>
</evidence>
<dbReference type="PROSITE" id="PS00108">
    <property type="entry name" value="PROTEIN_KINASE_ST"/>
    <property type="match status" value="1"/>
</dbReference>
<evidence type="ECO:0000313" key="4">
    <source>
        <dbReference type="EMBL" id="KCV68145.1"/>
    </source>
</evidence>
<evidence type="ECO:0000256" key="1">
    <source>
        <dbReference type="SAM" id="Phobius"/>
    </source>
</evidence>
<dbReference type="GO" id="GO:0004672">
    <property type="term" value="F:protein kinase activity"/>
    <property type="evidence" value="ECO:0007669"/>
    <property type="project" value="InterPro"/>
</dbReference>
<dbReference type="Proteomes" id="UP000030693">
    <property type="component" value="Unassembled WGS sequence"/>
</dbReference>
<gene>
    <name evidence="4" type="ORF">H696_05411</name>
</gene>
<dbReference type="Gene3D" id="1.10.510.10">
    <property type="entry name" value="Transferase(Phosphotransferase) domain 1"/>
    <property type="match status" value="1"/>
</dbReference>
<keyword evidence="1" id="KW-1133">Transmembrane helix</keyword>
<dbReference type="OrthoDB" id="25879at2759"/>
<dbReference type="SMART" id="SM00220">
    <property type="entry name" value="S_TKc"/>
    <property type="match status" value="1"/>
</dbReference>
<dbReference type="SUPFAM" id="SSF57184">
    <property type="entry name" value="Growth factor receptor domain"/>
    <property type="match status" value="8"/>
</dbReference>
<dbReference type="Gene3D" id="2.10.220.10">
    <property type="entry name" value="Hormone Receptor, Insulin-like Growth Factor Receptor 1, Chain A, domain 2"/>
    <property type="match status" value="10"/>
</dbReference>
<dbReference type="InterPro" id="IPR009030">
    <property type="entry name" value="Growth_fac_rcpt_cys_sf"/>
</dbReference>
<dbReference type="EMBL" id="KB932210">
    <property type="protein sequence ID" value="KCV68145.1"/>
    <property type="molecule type" value="Genomic_DNA"/>
</dbReference>
<dbReference type="InterPro" id="IPR000742">
    <property type="entry name" value="EGF"/>
</dbReference>
<protein>
    <submittedName>
        <fullName evidence="4">TKL protein kinase</fullName>
    </submittedName>
</protein>
<proteinExistence type="predicted"/>